<evidence type="ECO:0000313" key="1">
    <source>
        <dbReference type="EMBL" id="KEO57428.1"/>
    </source>
</evidence>
<sequence length="43" mass="4735">MIKRSNCDQIGAWRRQRGVIISVSFGQTQNAAPWGGAAHSMTF</sequence>
<comment type="caution">
    <text evidence="1">The sequence shown here is derived from an EMBL/GenBank/DDBJ whole genome shotgun (WGS) entry which is preliminary data.</text>
</comment>
<keyword evidence="2" id="KW-1185">Reference proteome</keyword>
<dbReference type="Proteomes" id="UP000027471">
    <property type="component" value="Unassembled WGS sequence"/>
</dbReference>
<organism evidence="1 2">
    <name type="scientific">Thioclava indica</name>
    <dbReference type="NCBI Taxonomy" id="1353528"/>
    <lineage>
        <taxon>Bacteria</taxon>
        <taxon>Pseudomonadati</taxon>
        <taxon>Pseudomonadota</taxon>
        <taxon>Alphaproteobacteria</taxon>
        <taxon>Rhodobacterales</taxon>
        <taxon>Paracoccaceae</taxon>
        <taxon>Thioclava</taxon>
    </lineage>
</organism>
<dbReference type="EMBL" id="AUNB01000040">
    <property type="protein sequence ID" value="KEO57428.1"/>
    <property type="molecule type" value="Genomic_DNA"/>
</dbReference>
<dbReference type="AlphaFoldDB" id="A0A074JP74"/>
<proteinExistence type="predicted"/>
<accession>A0A074JP74</accession>
<protein>
    <submittedName>
        <fullName evidence="1">Uncharacterized protein</fullName>
    </submittedName>
</protein>
<gene>
    <name evidence="1" type="ORF">DT23_04990</name>
</gene>
<evidence type="ECO:0000313" key="2">
    <source>
        <dbReference type="Proteomes" id="UP000027471"/>
    </source>
</evidence>
<name>A0A074JP74_9RHOB</name>
<reference evidence="1 2" key="1">
    <citation type="journal article" date="2015" name="Antonie Van Leeuwenhoek">
        <title>Thioclava indica sp. nov., isolated from surface seawater of the Indian Ocean.</title>
        <authorList>
            <person name="Liu Y."/>
            <person name="Lai Q."/>
            <person name="Du J."/>
            <person name="Xu H."/>
            <person name="Jiang L."/>
            <person name="Shao Z."/>
        </authorList>
    </citation>
    <scope>NUCLEOTIDE SEQUENCE [LARGE SCALE GENOMIC DNA]</scope>
    <source>
        <strain evidence="1 2">DT23-4</strain>
    </source>
</reference>